<evidence type="ECO:0000256" key="6">
    <source>
        <dbReference type="ARBA" id="ARBA00023136"/>
    </source>
</evidence>
<name>A0A4S8N975_9ACTN</name>
<evidence type="ECO:0000313" key="8">
    <source>
        <dbReference type="EMBL" id="THV12937.1"/>
    </source>
</evidence>
<dbReference type="GO" id="GO:0016758">
    <property type="term" value="F:hexosyltransferase activity"/>
    <property type="evidence" value="ECO:0007669"/>
    <property type="project" value="UniProtKB-ARBA"/>
</dbReference>
<evidence type="ECO:0000256" key="5">
    <source>
        <dbReference type="ARBA" id="ARBA00022944"/>
    </source>
</evidence>
<dbReference type="PANTHER" id="PTHR22916:SF3">
    <property type="entry name" value="UDP-GLCNAC:BETAGAL BETA-1,3-N-ACETYLGLUCOSAMINYLTRANSFERASE-LIKE PROTEIN 1"/>
    <property type="match status" value="1"/>
</dbReference>
<evidence type="ECO:0000256" key="3">
    <source>
        <dbReference type="ARBA" id="ARBA00022475"/>
    </source>
</evidence>
<organism evidence="8 9">
    <name type="scientific">Nocardioides caeni</name>
    <dbReference type="NCBI Taxonomy" id="574700"/>
    <lineage>
        <taxon>Bacteria</taxon>
        <taxon>Bacillati</taxon>
        <taxon>Actinomycetota</taxon>
        <taxon>Actinomycetes</taxon>
        <taxon>Propionibacteriales</taxon>
        <taxon>Nocardioidaceae</taxon>
        <taxon>Nocardioides</taxon>
    </lineage>
</organism>
<evidence type="ECO:0000256" key="2">
    <source>
        <dbReference type="ARBA" id="ARBA00010488"/>
    </source>
</evidence>
<keyword evidence="5" id="KW-0777">Teichoic acid biosynthesis</keyword>
<evidence type="ECO:0000256" key="4">
    <source>
        <dbReference type="ARBA" id="ARBA00022679"/>
    </source>
</evidence>
<evidence type="ECO:0000313" key="9">
    <source>
        <dbReference type="Proteomes" id="UP000307087"/>
    </source>
</evidence>
<dbReference type="Gene3D" id="3.90.550.10">
    <property type="entry name" value="Spore Coat Polysaccharide Biosynthesis Protein SpsA, Chain A"/>
    <property type="match status" value="1"/>
</dbReference>
<dbReference type="OrthoDB" id="8549922at2"/>
<keyword evidence="3" id="KW-1003">Cell membrane</keyword>
<evidence type="ECO:0000256" key="1">
    <source>
        <dbReference type="ARBA" id="ARBA00004202"/>
    </source>
</evidence>
<keyword evidence="4 8" id="KW-0808">Transferase</keyword>
<keyword evidence="6" id="KW-0472">Membrane</keyword>
<dbReference type="InterPro" id="IPR007554">
    <property type="entry name" value="Glycerophosphate_synth"/>
</dbReference>
<feature type="domain" description="Glycosyltransferase 2-like" evidence="7">
    <location>
        <begin position="11"/>
        <end position="123"/>
    </location>
</feature>
<dbReference type="InterPro" id="IPR043149">
    <property type="entry name" value="TagF_N"/>
</dbReference>
<dbReference type="CDD" id="cd00761">
    <property type="entry name" value="Glyco_tranf_GTA_type"/>
    <property type="match status" value="1"/>
</dbReference>
<dbReference type="GO" id="GO:0005886">
    <property type="term" value="C:plasma membrane"/>
    <property type="evidence" value="ECO:0007669"/>
    <property type="project" value="UniProtKB-SubCell"/>
</dbReference>
<accession>A0A4S8N975</accession>
<dbReference type="InterPro" id="IPR001173">
    <property type="entry name" value="Glyco_trans_2-like"/>
</dbReference>
<reference evidence="8 9" key="1">
    <citation type="journal article" date="2009" name="Int. J. Syst. Evol. Microbiol.">
        <title>Nocardioides caeni sp. nov., isolated from wastewater.</title>
        <authorList>
            <person name="Yoon J.H."/>
            <person name="Kang S.J."/>
            <person name="Park S."/>
            <person name="Kim W."/>
            <person name="Oh T.K."/>
        </authorList>
    </citation>
    <scope>NUCLEOTIDE SEQUENCE [LARGE SCALE GENOMIC DNA]</scope>
    <source>
        <strain evidence="8 9">DSM 23134</strain>
    </source>
</reference>
<dbReference type="AlphaFoldDB" id="A0A4S8N975"/>
<dbReference type="PANTHER" id="PTHR22916">
    <property type="entry name" value="GLYCOSYLTRANSFERASE"/>
    <property type="match status" value="1"/>
</dbReference>
<dbReference type="EMBL" id="STGW01000006">
    <property type="protein sequence ID" value="THV12937.1"/>
    <property type="molecule type" value="Genomic_DNA"/>
</dbReference>
<dbReference type="Pfam" id="PF04464">
    <property type="entry name" value="Glyphos_transf"/>
    <property type="match status" value="1"/>
</dbReference>
<dbReference type="SUPFAM" id="SSF53756">
    <property type="entry name" value="UDP-Glycosyltransferase/glycogen phosphorylase"/>
    <property type="match status" value="1"/>
</dbReference>
<dbReference type="InterPro" id="IPR029044">
    <property type="entry name" value="Nucleotide-diphossugar_trans"/>
</dbReference>
<comment type="similarity">
    <text evidence="2">Belongs to the CDP-glycerol glycerophosphotransferase family.</text>
</comment>
<dbReference type="Gene3D" id="3.40.50.12580">
    <property type="match status" value="1"/>
</dbReference>
<dbReference type="Gene3D" id="3.40.50.11820">
    <property type="match status" value="1"/>
</dbReference>
<dbReference type="RefSeq" id="WP_136562971.1">
    <property type="nucleotide sequence ID" value="NZ_BAABLS010000004.1"/>
</dbReference>
<comment type="subcellular location">
    <subcellularLocation>
        <location evidence="1">Cell membrane</location>
        <topology evidence="1">Peripheral membrane protein</topology>
    </subcellularLocation>
</comment>
<proteinExistence type="inferred from homology"/>
<evidence type="ECO:0000259" key="7">
    <source>
        <dbReference type="Pfam" id="PF00535"/>
    </source>
</evidence>
<comment type="caution">
    <text evidence="8">The sequence shown here is derived from an EMBL/GenBank/DDBJ whole genome shotgun (WGS) entry which is preliminary data.</text>
</comment>
<gene>
    <name evidence="8" type="ORF">E9934_11200</name>
</gene>
<keyword evidence="9" id="KW-1185">Reference proteome</keyword>
<sequence>MTEQQERPRFSIVSAVYDVAPYLPDFIASIEAQDFDLSRVEVVMVDDGSTDESGRLLDEWAARRPDLVRVVHQENGGQGAARNRGITEARGEWITFPDPDDVLEPPYLKVVEKFLVAHPDAAMAATNRLLWQEGRGVILDRHPLKSMFVGSPVVDLSRSPERFHGSSPASFFSLDRIREHDLRFDHRVRPNFEDGHFNCRYLFTYDHPVVGFLQGAIYHYRKREDASSTLQTAGLHPGRYTAVLEHGYLDVLQRATERYGRVPDWVAVYLLYELAWYLASPDPKSGPRPVDGELAESFHRLTAQILAQIDVPAMTPYLPPSVPRPARLALEHGYDASPWRAPAIALTELDTTQEVVRASYLFTGDLPEESWRGNGDEIEPLHAKVRDWTYYGRPLIRQRIAWLPATTSLELRRDGRPADIVYGAEPESVRVAPPGQLRWWLSAESDRAREEVPEPLRIRRPVSRLSKVAQKLYLRPRVRAKYADAWVFVDRVHDAADSAEILFRHVREHHPEINAWFVLEKGGKEWDRFRAEGHGDRLVAYKSLEWRMLMAHARHLLSSHADAAIVNPRPVTEFAPPNWRFHFLQHGVIKDDLSSWLDPKKLDTFVVSTPQELASIAGDHTSYVFTTHEVALTGLPRFDRLKQVGERFPVDKRDLLLVAPTWRNGLLPPIIEGSQRRELDLSVLQSTFVQEWLGYLRDERLAEACARHGLTLGFLPHPNLQPLVPHLDLPAHVTPLAYEGQDPQELFARARAFVTDFSSVAFNAAYLERPVVYFQFDADVVLGGGHVGRGGYFQYERDGFGPVAASLDDAVAATVRTLDHGAAPMADYQARIEATFPFRDGGNCERVVERVRFTERNQSRLPAVPTPLPPD</sequence>
<dbReference type="Proteomes" id="UP000307087">
    <property type="component" value="Unassembled WGS sequence"/>
</dbReference>
<protein>
    <submittedName>
        <fullName evidence="8">Glycosyltransferase</fullName>
    </submittedName>
</protein>
<dbReference type="InterPro" id="IPR043148">
    <property type="entry name" value="TagF_C"/>
</dbReference>
<dbReference type="Pfam" id="PF00535">
    <property type="entry name" value="Glycos_transf_2"/>
    <property type="match status" value="1"/>
</dbReference>
<dbReference type="SUPFAM" id="SSF53448">
    <property type="entry name" value="Nucleotide-diphospho-sugar transferases"/>
    <property type="match status" value="1"/>
</dbReference>
<dbReference type="GO" id="GO:0019350">
    <property type="term" value="P:teichoic acid biosynthetic process"/>
    <property type="evidence" value="ECO:0007669"/>
    <property type="project" value="UniProtKB-KW"/>
</dbReference>
<dbReference type="GO" id="GO:0047355">
    <property type="term" value="F:CDP-glycerol glycerophosphotransferase activity"/>
    <property type="evidence" value="ECO:0007669"/>
    <property type="project" value="InterPro"/>
</dbReference>